<evidence type="ECO:0000313" key="3">
    <source>
        <dbReference type="Proteomes" id="UP000193067"/>
    </source>
</evidence>
<proteinExistence type="predicted"/>
<dbReference type="EMBL" id="KZ084167">
    <property type="protein sequence ID" value="OSC96755.1"/>
    <property type="molecule type" value="Genomic_DNA"/>
</dbReference>
<feature type="region of interest" description="Disordered" evidence="1">
    <location>
        <begin position="130"/>
        <end position="169"/>
    </location>
</feature>
<feature type="compositionally biased region" description="Basic and acidic residues" evidence="1">
    <location>
        <begin position="752"/>
        <end position="779"/>
    </location>
</feature>
<feature type="compositionally biased region" description="Basic and acidic residues" evidence="1">
    <location>
        <begin position="968"/>
        <end position="980"/>
    </location>
</feature>
<feature type="region of interest" description="Disordered" evidence="1">
    <location>
        <begin position="212"/>
        <end position="1288"/>
    </location>
</feature>
<feature type="compositionally biased region" description="Pro residues" evidence="1">
    <location>
        <begin position="212"/>
        <end position="230"/>
    </location>
</feature>
<feature type="compositionally biased region" description="Basic and acidic residues" evidence="1">
    <location>
        <begin position="621"/>
        <end position="630"/>
    </location>
</feature>
<feature type="compositionally biased region" description="Basic and acidic residues" evidence="1">
    <location>
        <begin position="680"/>
        <end position="690"/>
    </location>
</feature>
<feature type="compositionally biased region" description="Low complexity" evidence="1">
    <location>
        <begin position="926"/>
        <end position="936"/>
    </location>
</feature>
<feature type="compositionally biased region" description="Basic and acidic residues" evidence="1">
    <location>
        <begin position="794"/>
        <end position="807"/>
    </location>
</feature>
<feature type="compositionally biased region" description="Pro residues" evidence="1">
    <location>
        <begin position="1211"/>
        <end position="1220"/>
    </location>
</feature>
<feature type="compositionally biased region" description="Pro residues" evidence="1">
    <location>
        <begin position="132"/>
        <end position="150"/>
    </location>
</feature>
<organism evidence="2 3">
    <name type="scientific">Trametes coccinea (strain BRFM310)</name>
    <name type="common">Pycnoporus coccineus</name>
    <dbReference type="NCBI Taxonomy" id="1353009"/>
    <lineage>
        <taxon>Eukaryota</taxon>
        <taxon>Fungi</taxon>
        <taxon>Dikarya</taxon>
        <taxon>Basidiomycota</taxon>
        <taxon>Agaricomycotina</taxon>
        <taxon>Agaricomycetes</taxon>
        <taxon>Polyporales</taxon>
        <taxon>Polyporaceae</taxon>
        <taxon>Trametes</taxon>
    </lineage>
</organism>
<gene>
    <name evidence="2" type="ORF">PYCCODRAFT_1472372</name>
</gene>
<name>A0A1Y2I6J8_TRAC3</name>
<feature type="compositionally biased region" description="Pro residues" evidence="1">
    <location>
        <begin position="1259"/>
        <end position="1275"/>
    </location>
</feature>
<feature type="compositionally biased region" description="Basic and acidic residues" evidence="1">
    <location>
        <begin position="850"/>
        <end position="868"/>
    </location>
</feature>
<feature type="compositionally biased region" description="Basic and acidic residues" evidence="1">
    <location>
        <begin position="568"/>
        <end position="581"/>
    </location>
</feature>
<dbReference type="OrthoDB" id="3184410at2759"/>
<feature type="compositionally biased region" description="Basic residues" evidence="1">
    <location>
        <begin position="9"/>
        <end position="18"/>
    </location>
</feature>
<feature type="compositionally biased region" description="Basic and acidic residues" evidence="1">
    <location>
        <begin position="1169"/>
        <end position="1187"/>
    </location>
</feature>
<evidence type="ECO:0000313" key="2">
    <source>
        <dbReference type="EMBL" id="OSC96755.1"/>
    </source>
</evidence>
<feature type="compositionally biased region" description="Basic and acidic residues" evidence="1">
    <location>
        <begin position="817"/>
        <end position="841"/>
    </location>
</feature>
<feature type="compositionally biased region" description="Basic and acidic residues" evidence="1">
    <location>
        <begin position="1235"/>
        <end position="1258"/>
    </location>
</feature>
<dbReference type="STRING" id="1353009.A0A1Y2I6J8"/>
<feature type="compositionally biased region" description="Pro residues" evidence="1">
    <location>
        <begin position="38"/>
        <end position="53"/>
    </location>
</feature>
<feature type="compositionally biased region" description="Basic and acidic residues" evidence="1">
    <location>
        <begin position="1037"/>
        <end position="1105"/>
    </location>
</feature>
<feature type="compositionally biased region" description="Pro residues" evidence="1">
    <location>
        <begin position="983"/>
        <end position="995"/>
    </location>
</feature>
<accession>A0A1Y2I6J8</accession>
<feature type="compositionally biased region" description="Basic and acidic residues" evidence="1">
    <location>
        <begin position="396"/>
        <end position="426"/>
    </location>
</feature>
<feature type="compositionally biased region" description="Pro residues" evidence="1">
    <location>
        <begin position="1144"/>
        <end position="1153"/>
    </location>
</feature>
<feature type="compositionally biased region" description="Basic and acidic residues" evidence="1">
    <location>
        <begin position="1133"/>
        <end position="1143"/>
    </location>
</feature>
<feature type="compositionally biased region" description="Polar residues" evidence="1">
    <location>
        <begin position="160"/>
        <end position="169"/>
    </location>
</feature>
<protein>
    <submittedName>
        <fullName evidence="2">Uncharacterized protein</fullName>
    </submittedName>
</protein>
<feature type="region of interest" description="Disordered" evidence="1">
    <location>
        <begin position="1"/>
        <end position="75"/>
    </location>
</feature>
<feature type="compositionally biased region" description="Basic and acidic residues" evidence="1">
    <location>
        <begin position="658"/>
        <end position="668"/>
    </location>
</feature>
<evidence type="ECO:0000256" key="1">
    <source>
        <dbReference type="SAM" id="MobiDB-lite"/>
    </source>
</evidence>
<feature type="compositionally biased region" description="Basic and acidic residues" evidence="1">
    <location>
        <begin position="453"/>
        <end position="516"/>
    </location>
</feature>
<reference evidence="2 3" key="1">
    <citation type="journal article" date="2015" name="Biotechnol. Biofuels">
        <title>Enhanced degradation of softwood versus hardwood by the white-rot fungus Pycnoporus coccineus.</title>
        <authorList>
            <person name="Couturier M."/>
            <person name="Navarro D."/>
            <person name="Chevret D."/>
            <person name="Henrissat B."/>
            <person name="Piumi F."/>
            <person name="Ruiz-Duenas F.J."/>
            <person name="Martinez A.T."/>
            <person name="Grigoriev I.V."/>
            <person name="Riley R."/>
            <person name="Lipzen A."/>
            <person name="Berrin J.G."/>
            <person name="Master E.R."/>
            <person name="Rosso M.N."/>
        </authorList>
    </citation>
    <scope>NUCLEOTIDE SEQUENCE [LARGE SCALE GENOMIC DNA]</scope>
    <source>
        <strain evidence="2 3">BRFM310</strain>
    </source>
</reference>
<sequence>MATRPNNNNKKRKGRNHAPPRERTVTTLTNATEGSFLGPPPPSLPLPPLPPNPTTTLLHDDAAPPDPSVPGAPSATATATAAALLSPHLSYPLNVSPPIATFSDHWNALSSAPSYPLSFSSNLNAFPMTPLAGPPFHPQHSPPHFFPPHQPQSQPALVGQNPSQQALTPGQSDLEILERLKETIKKNQHEIFRPVPQPAALASVYLGPKPPLPSLVPPHPEQVPKDPSPPGLNLYADDNNAKPKSDSSAAHALGPPASRVSHPQPSHPRDAPKKPARRSTVSESPKFNVLSAPHLSFVANADLPHDIQQAAQQSPAGKRHMARYDSGASFSHNKSDAASAPPPKQHDDADMGPPGLGRYAPVPANPHSPANGARNEPAASPVISHDAPPPKLSSENGKEDVRAREPDWGSRSGSDSRQRYETDRPSGGRPVPESPRMANPHASTNGNGSRVLPPREQRIQDRDRDRDREPEKEKEYERDRGRLPPREESTRDDRPRTTDSRRLSRSPDARRYESRFPPRRYSKASEGSFTSPRLPDRSPPKPGPFRNLGEERAIVRPPANATASRPSLPDERRAPAEERSTRPAPPAVDDKRGPAVPAAPERSMRVTDDRPPRPPSPLLDRSARPVDRRPPSPPANERAGIGHDDRRRVHTPPPLGDRVVRPADDRRAPVPVSPPVSAEHPVRAVDDRRPASSVAQERPVLSTSAEDRRPPLPASGDRSARPAVVERHVPLEHRLSRPLPTSLPDSVPARPVVEERLPRPPPHDDRAARPPVPLEERISRGPSLQERLSGPPVRPDDKPAPLLKDRLSWPANSPPSVEERLSNTAAHDERPLRAQPDDRPLRPALPLERPIARHAVDRDRSTMAEPARHPPPPPASRAEERIFTPAERFTRPVTPAGSDRGHPAPPPARPYRAPSVAAAREEAPRSFRPSSPGRSPVRSEGREFRPAAAGAGEPRERERLSYRPGPGPEDRYVPAPERRAAPTPAPVPPPAPAPPLMDVDSVHTHVVETRLTYRRPSPPPGDPYPPRDRAWVPAGEPYREAEPVRRPPPEPHSFSRDWRDGERPYGDEWGERSWERPREYDRERFVERDAAPPAWETREERERRAGYAAEAAPPVPRTYERPLSARLTDAYPPEDRAYLDRGRYPPPVEPPAPYSRVRPRSPSPLRRSGASDDMRPPPLKRAREEHYGAAVYYPDEPLPPPTEYPPRLRTPAPPPPPPPGGAYYDDPRYPPSPGRLERDFLEMREREYAPPYDRRELPPPRMPPPPPPARSPPPLYGRAPYGRDDRRY</sequence>
<feature type="compositionally biased region" description="Basic and acidic residues" evidence="1">
    <location>
        <begin position="718"/>
        <end position="735"/>
    </location>
</feature>
<dbReference type="Proteomes" id="UP000193067">
    <property type="component" value="Unassembled WGS sequence"/>
</dbReference>
<keyword evidence="3" id="KW-1185">Reference proteome</keyword>
<feature type="compositionally biased region" description="Basic and acidic residues" evidence="1">
    <location>
        <begin position="602"/>
        <end position="612"/>
    </location>
</feature>